<keyword evidence="7 8" id="KW-0472">Membrane</keyword>
<gene>
    <name evidence="9" type="ORF">BS101_11180</name>
</gene>
<feature type="transmembrane region" description="Helical" evidence="8">
    <location>
        <begin position="100"/>
        <end position="118"/>
    </location>
</feature>
<reference evidence="9 10" key="1">
    <citation type="submission" date="2016-12" db="EMBL/GenBank/DDBJ databases">
        <title>Complete genome sequence of Clostridium kluyveri JZZ isolated from the pit mud of a Chinese flavor liquor-making factory.</title>
        <authorList>
            <person name="Wang Y."/>
        </authorList>
    </citation>
    <scope>NUCLEOTIDE SEQUENCE [LARGE SCALE GENOMIC DNA]</scope>
    <source>
        <strain evidence="9 10">JZZ</strain>
    </source>
</reference>
<feature type="transmembrane region" description="Helical" evidence="8">
    <location>
        <begin position="282"/>
        <end position="304"/>
    </location>
</feature>
<dbReference type="AlphaFoldDB" id="A0A1L5F8C6"/>
<evidence type="ECO:0000256" key="8">
    <source>
        <dbReference type="SAM" id="Phobius"/>
    </source>
</evidence>
<dbReference type="InterPro" id="IPR004776">
    <property type="entry name" value="Mem_transp_PIN-like"/>
</dbReference>
<dbReference type="InterPro" id="IPR038770">
    <property type="entry name" value="Na+/solute_symporter_sf"/>
</dbReference>
<evidence type="ECO:0000256" key="2">
    <source>
        <dbReference type="ARBA" id="ARBA00010145"/>
    </source>
</evidence>
<evidence type="ECO:0000313" key="10">
    <source>
        <dbReference type="Proteomes" id="UP000184604"/>
    </source>
</evidence>
<feature type="transmembrane region" description="Helical" evidence="8">
    <location>
        <begin position="6"/>
        <end position="24"/>
    </location>
</feature>
<dbReference type="Pfam" id="PF03547">
    <property type="entry name" value="Mem_trans"/>
    <property type="match status" value="2"/>
</dbReference>
<proteinExistence type="inferred from homology"/>
<dbReference type="EMBL" id="CP018335">
    <property type="protein sequence ID" value="APM39268.1"/>
    <property type="molecule type" value="Genomic_DNA"/>
</dbReference>
<evidence type="ECO:0000256" key="6">
    <source>
        <dbReference type="ARBA" id="ARBA00022989"/>
    </source>
</evidence>
<feature type="transmembrane region" description="Helical" evidence="8">
    <location>
        <begin position="190"/>
        <end position="210"/>
    </location>
</feature>
<feature type="transmembrane region" description="Helical" evidence="8">
    <location>
        <begin position="66"/>
        <end position="88"/>
    </location>
</feature>
<dbReference type="OrthoDB" id="9798064at2"/>
<keyword evidence="4" id="KW-1003">Cell membrane</keyword>
<dbReference type="GO" id="GO:0055085">
    <property type="term" value="P:transmembrane transport"/>
    <property type="evidence" value="ECO:0007669"/>
    <property type="project" value="InterPro"/>
</dbReference>
<dbReference type="PANTHER" id="PTHR36838:SF1">
    <property type="entry name" value="SLR1864 PROTEIN"/>
    <property type="match status" value="1"/>
</dbReference>
<keyword evidence="5 8" id="KW-0812">Transmembrane</keyword>
<evidence type="ECO:0008006" key="11">
    <source>
        <dbReference type="Google" id="ProtNLM"/>
    </source>
</evidence>
<comment type="subcellular location">
    <subcellularLocation>
        <location evidence="1">Cell membrane</location>
        <topology evidence="1">Multi-pass membrane protein</topology>
    </subcellularLocation>
</comment>
<feature type="transmembrane region" description="Helical" evidence="8">
    <location>
        <begin position="130"/>
        <end position="149"/>
    </location>
</feature>
<dbReference type="PANTHER" id="PTHR36838">
    <property type="entry name" value="AUXIN EFFLUX CARRIER FAMILY PROTEIN"/>
    <property type="match status" value="1"/>
</dbReference>
<comment type="similarity">
    <text evidence="2">Belongs to the auxin efflux carrier (TC 2.A.69) family.</text>
</comment>
<dbReference type="RefSeq" id="WP_073538901.1">
    <property type="nucleotide sequence ID" value="NZ_CP018335.1"/>
</dbReference>
<feature type="transmembrane region" description="Helical" evidence="8">
    <location>
        <begin position="251"/>
        <end position="270"/>
    </location>
</feature>
<dbReference type="Proteomes" id="UP000184604">
    <property type="component" value="Chromosome"/>
</dbReference>
<protein>
    <recommendedName>
        <fullName evidence="11">Transporter</fullName>
    </recommendedName>
</protein>
<evidence type="ECO:0000256" key="3">
    <source>
        <dbReference type="ARBA" id="ARBA00022448"/>
    </source>
</evidence>
<evidence type="ECO:0000256" key="7">
    <source>
        <dbReference type="ARBA" id="ARBA00023136"/>
    </source>
</evidence>
<evidence type="ECO:0000256" key="1">
    <source>
        <dbReference type="ARBA" id="ARBA00004651"/>
    </source>
</evidence>
<feature type="transmembrane region" description="Helical" evidence="8">
    <location>
        <begin position="36"/>
        <end position="54"/>
    </location>
</feature>
<sequence>MIIGTLIEIIGKIFFMILFGFVLKKAGIITNEFQKGLSNLLLNAILPVSILSSSSNPFSKELSRGLLITALLCFMYYISTLILTHLITGTFKTDNSTKKIFITMSVFANVGFIGFPIADELFGSNGMLYTVIYNMFYQIFFFTYGTNLLSNKGKFNISSIFKSPVTLSSFAAVIIYLSPYRFPVFINESLSTVGGMMVPLSMIIIGCTLVDIRPKEILKDKYSYLVSLLRLLIFPLAVIGILLLIGIKGEVAVIIAVLTGLPSGSLNVILAEQYNCNPEYAARTVIQSMILMIVTLPVIISLSLKLLI</sequence>
<feature type="transmembrane region" description="Helical" evidence="8">
    <location>
        <begin position="222"/>
        <end position="245"/>
    </location>
</feature>
<keyword evidence="3" id="KW-0813">Transport</keyword>
<keyword evidence="6 8" id="KW-1133">Transmembrane helix</keyword>
<feature type="transmembrane region" description="Helical" evidence="8">
    <location>
        <begin position="161"/>
        <end position="178"/>
    </location>
</feature>
<evidence type="ECO:0000256" key="5">
    <source>
        <dbReference type="ARBA" id="ARBA00022692"/>
    </source>
</evidence>
<dbReference type="Gene3D" id="1.20.1530.20">
    <property type="match status" value="1"/>
</dbReference>
<organism evidence="9 10">
    <name type="scientific">Clostridium kluyveri</name>
    <dbReference type="NCBI Taxonomy" id="1534"/>
    <lineage>
        <taxon>Bacteria</taxon>
        <taxon>Bacillati</taxon>
        <taxon>Bacillota</taxon>
        <taxon>Clostridia</taxon>
        <taxon>Eubacteriales</taxon>
        <taxon>Clostridiaceae</taxon>
        <taxon>Clostridium</taxon>
    </lineage>
</organism>
<name>A0A1L5F8C6_CLOKL</name>
<accession>A0A1L5F8C6</accession>
<evidence type="ECO:0000256" key="4">
    <source>
        <dbReference type="ARBA" id="ARBA00022475"/>
    </source>
</evidence>
<dbReference type="GO" id="GO:0005886">
    <property type="term" value="C:plasma membrane"/>
    <property type="evidence" value="ECO:0007669"/>
    <property type="project" value="UniProtKB-SubCell"/>
</dbReference>
<evidence type="ECO:0000313" key="9">
    <source>
        <dbReference type="EMBL" id="APM39268.1"/>
    </source>
</evidence>